<evidence type="ECO:0000313" key="2">
    <source>
        <dbReference type="EMBL" id="KAJ8100676.1"/>
    </source>
</evidence>
<dbReference type="InterPro" id="IPR052609">
    <property type="entry name" value="Ribosome_Biogenesis_Reg"/>
</dbReference>
<protein>
    <submittedName>
        <fullName evidence="2">Urb2/Npa2 family-domain-containing protein</fullName>
    </submittedName>
</protein>
<dbReference type="GeneID" id="80885127"/>
<proteinExistence type="predicted"/>
<feature type="domain" description="Nucleolar 27S pre-rRNA processing Urb2/Npa2 C-terminal" evidence="1">
    <location>
        <begin position="241"/>
        <end position="484"/>
    </location>
</feature>
<gene>
    <name evidence="2" type="ORF">POJ06DRAFT_281647</name>
</gene>
<dbReference type="GO" id="GO:0042254">
    <property type="term" value="P:ribosome biogenesis"/>
    <property type="evidence" value="ECO:0007669"/>
    <property type="project" value="TreeGrafter"/>
</dbReference>
<organism evidence="2 3">
    <name type="scientific">Lipomyces tetrasporus</name>
    <dbReference type="NCBI Taxonomy" id="54092"/>
    <lineage>
        <taxon>Eukaryota</taxon>
        <taxon>Fungi</taxon>
        <taxon>Dikarya</taxon>
        <taxon>Ascomycota</taxon>
        <taxon>Saccharomycotina</taxon>
        <taxon>Lipomycetes</taxon>
        <taxon>Lipomycetales</taxon>
        <taxon>Lipomycetaceae</taxon>
        <taxon>Lipomyces</taxon>
    </lineage>
</organism>
<dbReference type="InterPro" id="IPR018849">
    <property type="entry name" value="Urb2/Npa2_C"/>
</dbReference>
<evidence type="ECO:0000259" key="1">
    <source>
        <dbReference type="Pfam" id="PF10441"/>
    </source>
</evidence>
<evidence type="ECO:0000313" key="3">
    <source>
        <dbReference type="Proteomes" id="UP001217417"/>
    </source>
</evidence>
<dbReference type="GO" id="GO:0005730">
    <property type="term" value="C:nucleolus"/>
    <property type="evidence" value="ECO:0007669"/>
    <property type="project" value="TreeGrafter"/>
</dbReference>
<dbReference type="PANTHER" id="PTHR15682:SF2">
    <property type="entry name" value="UNHEALTHY RIBOSOME BIOGENESIS PROTEIN 2 HOMOLOG"/>
    <property type="match status" value="1"/>
</dbReference>
<dbReference type="AlphaFoldDB" id="A0AAD7VT62"/>
<comment type="caution">
    <text evidence="2">The sequence shown here is derived from an EMBL/GenBank/DDBJ whole genome shotgun (WGS) entry which is preliminary data.</text>
</comment>
<name>A0AAD7VT62_9ASCO</name>
<dbReference type="PANTHER" id="PTHR15682">
    <property type="entry name" value="UNHEALTHY RIBOSOME BIOGENESIS PROTEIN 2 HOMOLOG"/>
    <property type="match status" value="1"/>
</dbReference>
<sequence>MQSEEQFNIGYIRLFSISSSFLEDIGGLDALLGRLVTVKRRIIRCISNADENDFALVRSLVLSLREIYSLLGSESRGTLPPTVMSHVSVCFKFINARAYDTISSEICGEVVQALFELLLLSSPPDGIDTLTNAQYVVSFFAALHDLSTKLATVDGKMIQQLFIENAKSWSPNIYREIVDELVHIAFPAEDYDQAKYIEALACLITLDGSEHYEFLVKKLPLICCSLVLGLRKIASSKLFLKILNALESILKEKPSLVSQFVFEQISLFLVLSTSRSGPSFTDDYDTDELYLRLCSVTSTILLSFRKFLRGHHNLVIRLLQNLLYPLCVPRAISSNGRIHKSIQYHWKRAIWLSTTSACSTSCALAYSRLISNLCEPPSRSKNLSRKGKLDSHDRLSYSLSSAAGNSRRALSKHTPYLLVEYCYAILNYKIEPATRQALTQGTYTLFDSLGQNELKVVNAALDVAGRAIFKSVYDDYLKFGKWHEI</sequence>
<keyword evidence="3" id="KW-1185">Reference proteome</keyword>
<dbReference type="Pfam" id="PF10441">
    <property type="entry name" value="Urb2"/>
    <property type="match status" value="1"/>
</dbReference>
<accession>A0AAD7VT62</accession>
<dbReference type="EMBL" id="JARPMG010000005">
    <property type="protein sequence ID" value="KAJ8100676.1"/>
    <property type="molecule type" value="Genomic_DNA"/>
</dbReference>
<dbReference type="RefSeq" id="XP_056044126.1">
    <property type="nucleotide sequence ID" value="XM_056189961.1"/>
</dbReference>
<reference evidence="2" key="1">
    <citation type="submission" date="2023-03" db="EMBL/GenBank/DDBJ databases">
        <title>Near-Complete genome sequence of Lipomyces tetrasporous NRRL Y-64009, an oleaginous yeast capable of growing on lignocellulosic hydrolysates.</title>
        <authorList>
            <consortium name="Lawrence Berkeley National Laboratory"/>
            <person name="Jagtap S.S."/>
            <person name="Liu J.-J."/>
            <person name="Walukiewicz H.E."/>
            <person name="Pangilinan J."/>
            <person name="Lipzen A."/>
            <person name="Ahrendt S."/>
            <person name="Koriabine M."/>
            <person name="Cobaugh K."/>
            <person name="Salamov A."/>
            <person name="Yoshinaga Y."/>
            <person name="Ng V."/>
            <person name="Daum C."/>
            <person name="Grigoriev I.V."/>
            <person name="Slininger P.J."/>
            <person name="Dien B.S."/>
            <person name="Jin Y.-S."/>
            <person name="Rao C.V."/>
        </authorList>
    </citation>
    <scope>NUCLEOTIDE SEQUENCE</scope>
    <source>
        <strain evidence="2">NRRL Y-64009</strain>
    </source>
</reference>
<dbReference type="Proteomes" id="UP001217417">
    <property type="component" value="Unassembled WGS sequence"/>
</dbReference>